<evidence type="ECO:0000313" key="1">
    <source>
        <dbReference type="EMBL" id="MBB6119746.1"/>
    </source>
</evidence>
<gene>
    <name evidence="1" type="ORF">FHS13_001695</name>
</gene>
<keyword evidence="2" id="KW-1185">Reference proteome</keyword>
<sequence length="144" mass="16153">MTRYECPLHGAGVDPARLIGRRVRQVVAAWYRYDGQYTAEPIDLWLIDDLDEVFHLTTGSDWCLMVDDHAPHSGYDMDVYGIVEVAPWTRGSPFVPHAGEPVTAVHERFDADTGRIGLEIVFPTGSVTYGGWRGDLHLVDRSPK</sequence>
<dbReference type="RefSeq" id="WP_221442524.1">
    <property type="nucleotide sequence ID" value="NZ_JACHJO010000004.1"/>
</dbReference>
<organism evidence="1 2">
    <name type="scientific">Nocardiopsis algeriensis</name>
    <dbReference type="NCBI Taxonomy" id="1478215"/>
    <lineage>
        <taxon>Bacteria</taxon>
        <taxon>Bacillati</taxon>
        <taxon>Actinomycetota</taxon>
        <taxon>Actinomycetes</taxon>
        <taxon>Streptosporangiales</taxon>
        <taxon>Nocardiopsidaceae</taxon>
        <taxon>Nocardiopsis</taxon>
    </lineage>
</organism>
<comment type="caution">
    <text evidence="1">The sequence shown here is derived from an EMBL/GenBank/DDBJ whole genome shotgun (WGS) entry which is preliminary data.</text>
</comment>
<evidence type="ECO:0008006" key="3">
    <source>
        <dbReference type="Google" id="ProtNLM"/>
    </source>
</evidence>
<dbReference type="Proteomes" id="UP000536604">
    <property type="component" value="Unassembled WGS sequence"/>
</dbReference>
<reference evidence="1 2" key="1">
    <citation type="submission" date="2020-08" db="EMBL/GenBank/DDBJ databases">
        <title>Genomic Encyclopedia of Type Strains, Phase III (KMG-III): the genomes of soil and plant-associated and newly described type strains.</title>
        <authorList>
            <person name="Whitman W."/>
        </authorList>
    </citation>
    <scope>NUCLEOTIDE SEQUENCE [LARGE SCALE GENOMIC DNA]</scope>
    <source>
        <strain evidence="1 2">CECT 8712</strain>
    </source>
</reference>
<dbReference type="AlphaFoldDB" id="A0A841IR46"/>
<protein>
    <recommendedName>
        <fullName evidence="3">DUF4178 domain-containing protein</fullName>
    </recommendedName>
</protein>
<name>A0A841IR46_9ACTN</name>
<proteinExistence type="predicted"/>
<evidence type="ECO:0000313" key="2">
    <source>
        <dbReference type="Proteomes" id="UP000536604"/>
    </source>
</evidence>
<dbReference type="EMBL" id="JACHJO010000004">
    <property type="protein sequence ID" value="MBB6119746.1"/>
    <property type="molecule type" value="Genomic_DNA"/>
</dbReference>
<accession>A0A841IR46</accession>